<keyword evidence="1" id="KW-0732">Signal</keyword>
<sequence>MKRLLLLSIVILLSLSSCHTPSYTFSGNSSNNFNAIEGEYLVNYINAPEAVRIEFQDMLLDKLPTNTVLAENAPISIFPTKIPENPDTELIGQIAKSTGEFDYLINVNANVKNDNIGSMQIGNLDPSAKNETFVALEIFDLNNPGTIFYTNVRAFLNDRDDSMDFSFAVDANTMLKKSLKKILKRIDNIN</sequence>
<evidence type="ECO:0000313" key="3">
    <source>
        <dbReference type="Proteomes" id="UP001139414"/>
    </source>
</evidence>
<feature type="signal peptide" evidence="1">
    <location>
        <begin position="1"/>
        <end position="19"/>
    </location>
</feature>
<evidence type="ECO:0000313" key="2">
    <source>
        <dbReference type="EMBL" id="MCB7482251.1"/>
    </source>
</evidence>
<name>A0A9X1LKW3_9FLAO</name>
<organism evidence="2 3">
    <name type="scientific">Christiangramia sediminis</name>
    <dbReference type="NCBI Taxonomy" id="2881336"/>
    <lineage>
        <taxon>Bacteria</taxon>
        <taxon>Pseudomonadati</taxon>
        <taxon>Bacteroidota</taxon>
        <taxon>Flavobacteriia</taxon>
        <taxon>Flavobacteriales</taxon>
        <taxon>Flavobacteriaceae</taxon>
        <taxon>Christiangramia</taxon>
    </lineage>
</organism>
<dbReference type="AlphaFoldDB" id="A0A9X1LKW3"/>
<protein>
    <submittedName>
        <fullName evidence="2">Uncharacterized protein</fullName>
    </submittedName>
</protein>
<accession>A0A9X1LKW3</accession>
<feature type="chain" id="PRO_5040843904" evidence="1">
    <location>
        <begin position="20"/>
        <end position="190"/>
    </location>
</feature>
<dbReference type="PROSITE" id="PS51257">
    <property type="entry name" value="PROKAR_LIPOPROTEIN"/>
    <property type="match status" value="1"/>
</dbReference>
<dbReference type="Proteomes" id="UP001139414">
    <property type="component" value="Unassembled WGS sequence"/>
</dbReference>
<comment type="caution">
    <text evidence="2">The sequence shown here is derived from an EMBL/GenBank/DDBJ whole genome shotgun (WGS) entry which is preliminary data.</text>
</comment>
<dbReference type="EMBL" id="JAJBZG010000005">
    <property type="protein sequence ID" value="MCB7482251.1"/>
    <property type="molecule type" value="Genomic_DNA"/>
</dbReference>
<keyword evidence="3" id="KW-1185">Reference proteome</keyword>
<evidence type="ECO:0000256" key="1">
    <source>
        <dbReference type="SAM" id="SignalP"/>
    </source>
</evidence>
<dbReference type="RefSeq" id="WP_229341710.1">
    <property type="nucleotide sequence ID" value="NZ_JAJBZG010000005.1"/>
</dbReference>
<reference evidence="2" key="1">
    <citation type="submission" date="2021-10" db="EMBL/GenBank/DDBJ databases">
        <title>Gramella sp. ASW11-100T, isolated from marine sediment.</title>
        <authorList>
            <person name="Xia C."/>
        </authorList>
    </citation>
    <scope>NUCLEOTIDE SEQUENCE</scope>
    <source>
        <strain evidence="2">ASW11-100</strain>
    </source>
</reference>
<gene>
    <name evidence="2" type="ORF">LGQ90_13340</name>
</gene>
<proteinExistence type="predicted"/>